<feature type="transmembrane region" description="Helical" evidence="1">
    <location>
        <begin position="6"/>
        <end position="26"/>
    </location>
</feature>
<sequence length="61" mass="7096">MDYGTYRGILTLVILVLFIVIVVWAYSKRSKNRFDSAANAIFEDEKKHNNTLSNEEKESEK</sequence>
<evidence type="ECO:0000313" key="3">
    <source>
        <dbReference type="EMBL" id="KAA1159485.1"/>
    </source>
</evidence>
<dbReference type="Proteomes" id="UP000324162">
    <property type="component" value="Unassembled WGS sequence"/>
</dbReference>
<dbReference type="AlphaFoldDB" id="A0A063KYD4"/>
<dbReference type="Proteomes" id="UP000027154">
    <property type="component" value="Unassembled WGS sequence"/>
</dbReference>
<keyword evidence="1" id="KW-0812">Transmembrane</keyword>
<dbReference type="EMBL" id="SEUK01000051">
    <property type="protein sequence ID" value="KAA1159485.1"/>
    <property type="molecule type" value="Genomic_DNA"/>
</dbReference>
<evidence type="ECO:0000313" key="4">
    <source>
        <dbReference type="EMBL" id="KDC53496.1"/>
    </source>
</evidence>
<dbReference type="GeneID" id="88775027"/>
<name>A0A063KYD4_9GAMM</name>
<keyword evidence="1" id="KW-1133">Transmembrane helix</keyword>
<reference evidence="6 7" key="2">
    <citation type="submission" date="2019-01" db="EMBL/GenBank/DDBJ databases">
        <title>Genome sequences of marine Pseudoalteromonas species.</title>
        <authorList>
            <person name="Boraston A.B."/>
            <person name="Hehemann J.-H."/>
            <person name="Vickers C.J."/>
            <person name="Salama-Alber O."/>
            <person name="Abe K."/>
            <person name="Hettle A.J."/>
        </authorList>
    </citation>
    <scope>NUCLEOTIDE SEQUENCE [LARGE SCALE GENOMIC DNA]</scope>
    <source>
        <strain evidence="3 7">PS42</strain>
        <strain evidence="2 6">PS47</strain>
    </source>
</reference>
<reference evidence="4 5" key="1">
    <citation type="submission" date="2014-04" db="EMBL/GenBank/DDBJ databases">
        <title>Pseudoalteromonas galatheae sp. nov., isolated from a deep-sea polychaete near Canal Concepcion, Chile.</title>
        <authorList>
            <person name="Machado H.R."/>
            <person name="Gram L."/>
            <person name="Vynne N.G."/>
        </authorList>
    </citation>
    <scope>NUCLEOTIDE SEQUENCE [LARGE SCALE GENOMIC DNA]</scope>
    <source>
        <strain evidence="4 5">KMM216</strain>
    </source>
</reference>
<evidence type="ECO:0000313" key="7">
    <source>
        <dbReference type="Proteomes" id="UP000324162"/>
    </source>
</evidence>
<dbReference type="Pfam" id="PF05545">
    <property type="entry name" value="FixQ"/>
    <property type="match status" value="1"/>
</dbReference>
<dbReference type="RefSeq" id="WP_024597380.1">
    <property type="nucleotide sequence ID" value="NZ_JBBMQV010000002.1"/>
</dbReference>
<protein>
    <submittedName>
        <fullName evidence="3">CcoQ/FixQ family Cbb3-type cytochrome c oxidase assembly chaperone</fullName>
    </submittedName>
    <submittedName>
        <fullName evidence="4">Cytochrome oxidase</fullName>
    </submittedName>
</protein>
<comment type="caution">
    <text evidence="3">The sequence shown here is derived from an EMBL/GenBank/DDBJ whole genome shotgun (WGS) entry which is preliminary data.</text>
</comment>
<accession>A0A063KYD4</accession>
<organism evidence="3 7">
    <name type="scientific">Pseudoalteromonas fuliginea</name>
    <dbReference type="NCBI Taxonomy" id="1872678"/>
    <lineage>
        <taxon>Bacteria</taxon>
        <taxon>Pseudomonadati</taxon>
        <taxon>Pseudomonadota</taxon>
        <taxon>Gammaproteobacteria</taxon>
        <taxon>Alteromonadales</taxon>
        <taxon>Pseudoalteromonadaceae</taxon>
        <taxon>Pseudoalteromonas</taxon>
    </lineage>
</organism>
<dbReference type="CDD" id="cd01324">
    <property type="entry name" value="cbb3_Oxidase_CcoQ"/>
    <property type="match status" value="1"/>
</dbReference>
<proteinExistence type="predicted"/>
<keyword evidence="6" id="KW-1185">Reference proteome</keyword>
<dbReference type="OrthoDB" id="6402501at2"/>
<dbReference type="EMBL" id="SEUJ01000074">
    <property type="protein sequence ID" value="KAA1152939.1"/>
    <property type="molecule type" value="Genomic_DNA"/>
</dbReference>
<evidence type="ECO:0000313" key="6">
    <source>
        <dbReference type="Proteomes" id="UP000322915"/>
    </source>
</evidence>
<dbReference type="Proteomes" id="UP000322915">
    <property type="component" value="Unassembled WGS sequence"/>
</dbReference>
<dbReference type="EMBL" id="JJNZ01000002">
    <property type="protein sequence ID" value="KDC53496.1"/>
    <property type="molecule type" value="Genomic_DNA"/>
</dbReference>
<evidence type="ECO:0000313" key="5">
    <source>
        <dbReference type="Proteomes" id="UP000027154"/>
    </source>
</evidence>
<keyword evidence="1" id="KW-0472">Membrane</keyword>
<evidence type="ECO:0000256" key="1">
    <source>
        <dbReference type="SAM" id="Phobius"/>
    </source>
</evidence>
<dbReference type="InterPro" id="IPR008621">
    <property type="entry name" value="Cbb3-typ_cyt_oxidase_comp"/>
</dbReference>
<gene>
    <name evidence="4" type="ORF">DC53_00715</name>
    <name evidence="3" type="ORF">EU508_13050</name>
    <name evidence="2" type="ORF">EU509_14515</name>
</gene>
<evidence type="ECO:0000313" key="2">
    <source>
        <dbReference type="EMBL" id="KAA1152939.1"/>
    </source>
</evidence>